<gene>
    <name evidence="3" type="ORF">SLEP1_g59219</name>
</gene>
<sequence>MFVGDSMQRAQFESMVCLVQSVILEEKKSFRRIPPTMIFKAEEYNASIECHWARFMVDSDSYNATCYTILK</sequence>
<feature type="domain" description="Trichome birefringence-like C-terminal" evidence="2">
    <location>
        <begin position="1"/>
        <end position="62"/>
    </location>
</feature>
<dbReference type="InterPro" id="IPR026057">
    <property type="entry name" value="TBL_C"/>
</dbReference>
<comment type="caution">
    <text evidence="3">The sequence shown here is derived from an EMBL/GenBank/DDBJ whole genome shotgun (WGS) entry which is preliminary data.</text>
</comment>
<dbReference type="Pfam" id="PF13839">
    <property type="entry name" value="PC-Esterase"/>
    <property type="match status" value="1"/>
</dbReference>
<comment type="similarity">
    <text evidence="1">Belongs to the PC-esterase family. TBL subfamily.</text>
</comment>
<dbReference type="EMBL" id="BPVZ01000792">
    <property type="protein sequence ID" value="GKV52646.1"/>
    <property type="molecule type" value="Genomic_DNA"/>
</dbReference>
<dbReference type="PANTHER" id="PTHR32285:SF217">
    <property type="entry name" value="PROTEIN TRICHOME BIREFRINGENCE-LIKE 31"/>
    <property type="match status" value="1"/>
</dbReference>
<name>A0AAV5MRN7_9ROSI</name>
<evidence type="ECO:0000313" key="4">
    <source>
        <dbReference type="Proteomes" id="UP001054252"/>
    </source>
</evidence>
<dbReference type="PANTHER" id="PTHR32285">
    <property type="entry name" value="PROTEIN TRICHOME BIREFRINGENCE-LIKE 9-RELATED"/>
    <property type="match status" value="1"/>
</dbReference>
<organism evidence="3 4">
    <name type="scientific">Rubroshorea leprosula</name>
    <dbReference type="NCBI Taxonomy" id="152421"/>
    <lineage>
        <taxon>Eukaryota</taxon>
        <taxon>Viridiplantae</taxon>
        <taxon>Streptophyta</taxon>
        <taxon>Embryophyta</taxon>
        <taxon>Tracheophyta</taxon>
        <taxon>Spermatophyta</taxon>
        <taxon>Magnoliopsida</taxon>
        <taxon>eudicotyledons</taxon>
        <taxon>Gunneridae</taxon>
        <taxon>Pentapetalae</taxon>
        <taxon>rosids</taxon>
        <taxon>malvids</taxon>
        <taxon>Malvales</taxon>
        <taxon>Dipterocarpaceae</taxon>
        <taxon>Rubroshorea</taxon>
    </lineage>
</organism>
<protein>
    <recommendedName>
        <fullName evidence="2">Trichome birefringence-like C-terminal domain-containing protein</fullName>
    </recommendedName>
</protein>
<evidence type="ECO:0000313" key="3">
    <source>
        <dbReference type="EMBL" id="GKV52646.1"/>
    </source>
</evidence>
<proteinExistence type="inferred from homology"/>
<dbReference type="GO" id="GO:0005794">
    <property type="term" value="C:Golgi apparatus"/>
    <property type="evidence" value="ECO:0007669"/>
    <property type="project" value="TreeGrafter"/>
</dbReference>
<dbReference type="InterPro" id="IPR029962">
    <property type="entry name" value="TBL"/>
</dbReference>
<reference evidence="3 4" key="1">
    <citation type="journal article" date="2021" name="Commun. Biol.">
        <title>The genome of Shorea leprosula (Dipterocarpaceae) highlights the ecological relevance of drought in aseasonal tropical rainforests.</title>
        <authorList>
            <person name="Ng K.K.S."/>
            <person name="Kobayashi M.J."/>
            <person name="Fawcett J.A."/>
            <person name="Hatakeyama M."/>
            <person name="Paape T."/>
            <person name="Ng C.H."/>
            <person name="Ang C.C."/>
            <person name="Tnah L.H."/>
            <person name="Lee C.T."/>
            <person name="Nishiyama T."/>
            <person name="Sese J."/>
            <person name="O'Brien M.J."/>
            <person name="Copetti D."/>
            <person name="Mohd Noor M.I."/>
            <person name="Ong R.C."/>
            <person name="Putra M."/>
            <person name="Sireger I.Z."/>
            <person name="Indrioko S."/>
            <person name="Kosugi Y."/>
            <person name="Izuno A."/>
            <person name="Isagi Y."/>
            <person name="Lee S.L."/>
            <person name="Shimizu K.K."/>
        </authorList>
    </citation>
    <scope>NUCLEOTIDE SEQUENCE [LARGE SCALE GENOMIC DNA]</scope>
    <source>
        <strain evidence="3">214</strain>
    </source>
</reference>
<dbReference type="GO" id="GO:0016413">
    <property type="term" value="F:O-acetyltransferase activity"/>
    <property type="evidence" value="ECO:0007669"/>
    <property type="project" value="InterPro"/>
</dbReference>
<keyword evidence="4" id="KW-1185">Reference proteome</keyword>
<evidence type="ECO:0000259" key="2">
    <source>
        <dbReference type="Pfam" id="PF13839"/>
    </source>
</evidence>
<accession>A0AAV5MRN7</accession>
<evidence type="ECO:0000256" key="1">
    <source>
        <dbReference type="ARBA" id="ARBA00007727"/>
    </source>
</evidence>
<dbReference type="AlphaFoldDB" id="A0AAV5MRN7"/>
<dbReference type="Proteomes" id="UP001054252">
    <property type="component" value="Unassembled WGS sequence"/>
</dbReference>